<keyword evidence="3" id="KW-0175">Coiled coil</keyword>
<dbReference type="GO" id="GO:0031390">
    <property type="term" value="C:Ctf18 RFC-like complex"/>
    <property type="evidence" value="ECO:0007669"/>
    <property type="project" value="InterPro"/>
</dbReference>
<comment type="caution">
    <text evidence="4">The sequence shown here is derived from an EMBL/GenBank/DDBJ whole genome shotgun (WGS) entry which is preliminary data.</text>
</comment>
<evidence type="ECO:0000256" key="3">
    <source>
        <dbReference type="SAM" id="Coils"/>
    </source>
</evidence>
<name>A0AAD4LJB6_9AGAM</name>
<dbReference type="InterPro" id="IPR019128">
    <property type="entry name" value="Dcc1"/>
</dbReference>
<dbReference type="AlphaFoldDB" id="A0AAD4LJB6"/>
<gene>
    <name evidence="4" type="ORF">EDB92DRAFT_1934432</name>
</gene>
<dbReference type="PANTHER" id="PTHR13395">
    <property type="entry name" value="SISTER CHROMATID COHESION PROTEIN DCC1-RELATED"/>
    <property type="match status" value="1"/>
</dbReference>
<organism evidence="4 5">
    <name type="scientific">Lactarius akahatsu</name>
    <dbReference type="NCBI Taxonomy" id="416441"/>
    <lineage>
        <taxon>Eukaryota</taxon>
        <taxon>Fungi</taxon>
        <taxon>Dikarya</taxon>
        <taxon>Basidiomycota</taxon>
        <taxon>Agaricomycotina</taxon>
        <taxon>Agaricomycetes</taxon>
        <taxon>Russulales</taxon>
        <taxon>Russulaceae</taxon>
        <taxon>Lactarius</taxon>
    </lineage>
</organism>
<dbReference type="PANTHER" id="PTHR13395:SF6">
    <property type="entry name" value="SISTER CHROMATID COHESION PROTEIN DCC1"/>
    <property type="match status" value="1"/>
</dbReference>
<evidence type="ECO:0000313" key="4">
    <source>
        <dbReference type="EMBL" id="KAH8994018.1"/>
    </source>
</evidence>
<evidence type="ECO:0000256" key="1">
    <source>
        <dbReference type="ARBA" id="ARBA00007017"/>
    </source>
</evidence>
<dbReference type="GO" id="GO:0000785">
    <property type="term" value="C:chromatin"/>
    <property type="evidence" value="ECO:0007669"/>
    <property type="project" value="TreeGrafter"/>
</dbReference>
<dbReference type="Proteomes" id="UP001201163">
    <property type="component" value="Unassembled WGS sequence"/>
</dbReference>
<keyword evidence="2" id="KW-0235">DNA replication</keyword>
<dbReference type="GO" id="GO:0006260">
    <property type="term" value="P:DNA replication"/>
    <property type="evidence" value="ECO:0007669"/>
    <property type="project" value="UniProtKB-KW"/>
</dbReference>
<feature type="coiled-coil region" evidence="3">
    <location>
        <begin position="130"/>
        <end position="164"/>
    </location>
</feature>
<comment type="similarity">
    <text evidence="1">Belongs to the DCC1 family.</text>
</comment>
<protein>
    <submittedName>
        <fullName evidence="4">Sister chromatid cohesion protein Dcc1</fullName>
    </submittedName>
</protein>
<proteinExistence type="inferred from homology"/>
<evidence type="ECO:0000256" key="2">
    <source>
        <dbReference type="ARBA" id="ARBA00022705"/>
    </source>
</evidence>
<dbReference type="GO" id="GO:0000775">
    <property type="term" value="C:chromosome, centromeric region"/>
    <property type="evidence" value="ECO:0007669"/>
    <property type="project" value="TreeGrafter"/>
</dbReference>
<keyword evidence="5" id="KW-1185">Reference proteome</keyword>
<evidence type="ECO:0000313" key="5">
    <source>
        <dbReference type="Proteomes" id="UP001201163"/>
    </source>
</evidence>
<reference evidence="4" key="1">
    <citation type="submission" date="2022-01" db="EMBL/GenBank/DDBJ databases">
        <title>Comparative genomics reveals a dynamic genome evolution in the ectomycorrhizal milk-cap (Lactarius) mushrooms.</title>
        <authorList>
            <consortium name="DOE Joint Genome Institute"/>
            <person name="Lebreton A."/>
            <person name="Tang N."/>
            <person name="Kuo A."/>
            <person name="LaButti K."/>
            <person name="Drula E."/>
            <person name="Barry K."/>
            <person name="Clum A."/>
            <person name="Lipzen A."/>
            <person name="Mousain D."/>
            <person name="Ng V."/>
            <person name="Wang R."/>
            <person name="Wang X."/>
            <person name="Dai Y."/>
            <person name="Henrissat B."/>
            <person name="Grigoriev I.V."/>
            <person name="Guerin-Laguette A."/>
            <person name="Yu F."/>
            <person name="Martin F.M."/>
        </authorList>
    </citation>
    <scope>NUCLEOTIDE SEQUENCE</scope>
    <source>
        <strain evidence="4">QP</strain>
    </source>
</reference>
<sequence length="361" mass="40564">MPEVEIMFSPERGPLGSFRLMELPPDLCKLIESSTGELKLAIKGGTDDDAVLCTSERTYNIRSVVLSNSILVISPPDADGTGDQVVIQDSLNELLELVPTVPRLHRLNTLLKEHEWEEGHEEEEENFGAAKRKRITVDQARAELQASEQELAQALREKHILILDGRSYLILELLLMHLVSLSQPHDAASVQELSQPLEDEHEVKREVTLQVMRWFGQVDAENVSWNVDVEKLVRQVGLGVLRQHKNDPVPEDEFMAKWNAAVGDTFASSTSLQLLTGNYLCASSPFCSSTMLSYFPCAGLPVDPVARFSDLFLTRPRWKAEDIVPYLSDIAVDSKDLDKLLLRYARALTDKDGLWYTARAR</sequence>
<accession>A0AAD4LJB6</accession>
<dbReference type="EMBL" id="JAKELL010000016">
    <property type="protein sequence ID" value="KAH8994018.1"/>
    <property type="molecule type" value="Genomic_DNA"/>
</dbReference>
<dbReference type="GO" id="GO:0034088">
    <property type="term" value="P:maintenance of mitotic sister chromatid cohesion"/>
    <property type="evidence" value="ECO:0007669"/>
    <property type="project" value="TreeGrafter"/>
</dbReference>
<dbReference type="Pfam" id="PF09724">
    <property type="entry name" value="Dcc1"/>
    <property type="match status" value="1"/>
</dbReference>